<comment type="caution">
    <text evidence="3">The sequence shown here is derived from an EMBL/GenBank/DDBJ whole genome shotgun (WGS) entry which is preliminary data.</text>
</comment>
<dbReference type="Proteomes" id="UP000093482">
    <property type="component" value="Unassembled WGS sequence"/>
</dbReference>
<dbReference type="InterPro" id="IPR046866">
    <property type="entry name" value="FapA_N"/>
</dbReference>
<dbReference type="InterPro" id="IPR005646">
    <property type="entry name" value="FapA"/>
</dbReference>
<evidence type="ECO:0000313" key="4">
    <source>
        <dbReference type="Proteomes" id="UP000093482"/>
    </source>
</evidence>
<keyword evidence="1" id="KW-0175">Coiled coil</keyword>
<gene>
    <name evidence="3" type="ORF">A6K76_02255</name>
</gene>
<accession>A0A1C0YUR7</accession>
<keyword evidence="4" id="KW-1185">Reference proteome</keyword>
<sequence>MTIYRNDYLELINKNDHVYIKTFKEGFELKSFDSITRLYPRIKLTNFSALKNALANPTETPVEVGTWLPPFLLEVSRDKMSAMITLYELISDDIIPVIETALKKERIVFGLLDVDYTQLPIGKAQLIAVGKHPVRGDDAVVTYLEIPERKPVIREDGRADYFEMNFIYEIKQGAWLGEKIPPTEGEDGTDVHGNKLPALHGLDAPLLYDAKSAYEVEEDGKIVLRSRLDGAVEHTQGIVGVSSHLTINGDIGFNTGNIDFDGSVTITGTVSPGFSVIATGDIAIESLDGVSGAIKIASREGDIYIRGGIFGLGRTEVEAGNNVFVKHVNDARIHAENEIHIGFYSMGSDLNAHAIFVNPTKGKIIGGKANAKSSIEAGFVGNTHERRTEVSIEAVNKEELMHTIQEKAGELKELQVQIEQIEVQVKRLAPLLNTLNQKQVAAYEELKAALRSQMERAMHLDREVKIAMSELRHAGNEEIHIAREAFPGTIIKIGSKSKALTQPTNGRFKIEFGDLNV</sequence>
<dbReference type="Pfam" id="PF20250">
    <property type="entry name" value="FapA_N"/>
    <property type="match status" value="1"/>
</dbReference>
<reference evidence="3 4" key="1">
    <citation type="submission" date="2016-07" db="EMBL/GenBank/DDBJ databases">
        <title>Caryophanon latum genome sequencing.</title>
        <authorList>
            <person name="Verma A."/>
            <person name="Pal Y."/>
            <person name="Krishnamurthi S."/>
        </authorList>
    </citation>
    <scope>NUCLEOTIDE SEQUENCE [LARGE SCALE GENOMIC DNA]</scope>
    <source>
        <strain evidence="3 4">DSM 14151</strain>
    </source>
</reference>
<organism evidence="3 4">
    <name type="scientific">Caryophanon latum</name>
    <dbReference type="NCBI Taxonomy" id="33977"/>
    <lineage>
        <taxon>Bacteria</taxon>
        <taxon>Bacillati</taxon>
        <taxon>Bacillota</taxon>
        <taxon>Bacilli</taxon>
        <taxon>Bacillales</taxon>
        <taxon>Caryophanaceae</taxon>
        <taxon>Caryophanon</taxon>
    </lineage>
</organism>
<evidence type="ECO:0000259" key="2">
    <source>
        <dbReference type="Pfam" id="PF20250"/>
    </source>
</evidence>
<feature type="coiled-coil region" evidence="1">
    <location>
        <begin position="397"/>
        <end position="463"/>
    </location>
</feature>
<name>A0A1C0YUR7_9BACL</name>
<dbReference type="InterPro" id="IPR046865">
    <property type="entry name" value="FapA_b_solenoid"/>
</dbReference>
<dbReference type="EMBL" id="MATO01000034">
    <property type="protein sequence ID" value="OCS90896.1"/>
    <property type="molecule type" value="Genomic_DNA"/>
</dbReference>
<dbReference type="AlphaFoldDB" id="A0A1C0YUR7"/>
<protein>
    <recommendedName>
        <fullName evidence="2">Flagellar Assembly Protein A N-terminal region domain-containing protein</fullName>
    </recommendedName>
</protein>
<evidence type="ECO:0000313" key="3">
    <source>
        <dbReference type="EMBL" id="OCS90896.1"/>
    </source>
</evidence>
<dbReference type="PANTHER" id="PTHR38032">
    <property type="entry name" value="POLYMERASE-RELATED"/>
    <property type="match status" value="1"/>
</dbReference>
<dbReference type="OrthoDB" id="1279at2"/>
<dbReference type="Pfam" id="PF03961">
    <property type="entry name" value="FapA"/>
    <property type="match status" value="1"/>
</dbReference>
<dbReference type="PANTHER" id="PTHR38032:SF1">
    <property type="entry name" value="RNA-BINDING PROTEIN KHPB N-TERMINAL DOMAIN-CONTAINING PROTEIN"/>
    <property type="match status" value="1"/>
</dbReference>
<dbReference type="RefSeq" id="WP_066464407.1">
    <property type="nucleotide sequence ID" value="NZ_MATO01000034.1"/>
</dbReference>
<feature type="domain" description="Flagellar Assembly Protein A N-terminal region" evidence="2">
    <location>
        <begin position="72"/>
        <end position="235"/>
    </location>
</feature>
<proteinExistence type="predicted"/>
<evidence type="ECO:0000256" key="1">
    <source>
        <dbReference type="SAM" id="Coils"/>
    </source>
</evidence>